<evidence type="ECO:0000256" key="2">
    <source>
        <dbReference type="ARBA" id="ARBA00012637"/>
    </source>
</evidence>
<keyword evidence="7" id="KW-0520">NAD</keyword>
<dbReference type="InterPro" id="IPR036188">
    <property type="entry name" value="FAD/NAD-bd_sf"/>
</dbReference>
<evidence type="ECO:0000256" key="7">
    <source>
        <dbReference type="ARBA" id="ARBA00023027"/>
    </source>
</evidence>
<evidence type="ECO:0000313" key="11">
    <source>
        <dbReference type="EMBL" id="BEG98780.1"/>
    </source>
</evidence>
<evidence type="ECO:0000256" key="6">
    <source>
        <dbReference type="ARBA" id="ARBA00023002"/>
    </source>
</evidence>
<dbReference type="Proteomes" id="UP001496674">
    <property type="component" value="Chromosome"/>
</dbReference>
<keyword evidence="4" id="KW-0274">FAD</keyword>
<dbReference type="Pfam" id="PF07992">
    <property type="entry name" value="Pyr_redox_2"/>
    <property type="match status" value="1"/>
</dbReference>
<dbReference type="SUPFAM" id="SSF51905">
    <property type="entry name" value="FAD/NAD(P)-binding domain"/>
    <property type="match status" value="1"/>
</dbReference>
<dbReference type="RefSeq" id="WP_353333987.1">
    <property type="nucleotide sequence ID" value="NZ_AP028055.1"/>
</dbReference>
<keyword evidence="3" id="KW-0285">Flavoprotein</keyword>
<dbReference type="PANTHER" id="PTHR43706:SF47">
    <property type="entry name" value="EXTERNAL NADH-UBIQUINONE OXIDOREDUCTASE 1, MITOCHONDRIAL-RELATED"/>
    <property type="match status" value="1"/>
</dbReference>
<dbReference type="PRINTS" id="PR00411">
    <property type="entry name" value="PNDRDTASEI"/>
</dbReference>
<evidence type="ECO:0000256" key="5">
    <source>
        <dbReference type="ARBA" id="ARBA00022946"/>
    </source>
</evidence>
<dbReference type="Pfam" id="PF22366">
    <property type="entry name" value="NDH2_C"/>
    <property type="match status" value="1"/>
</dbReference>
<keyword evidence="6" id="KW-0560">Oxidoreductase</keyword>
<evidence type="ECO:0000259" key="10">
    <source>
        <dbReference type="Pfam" id="PF22366"/>
    </source>
</evidence>
<dbReference type="InterPro" id="IPR054585">
    <property type="entry name" value="NDH2-like_C"/>
</dbReference>
<sequence>MSFNVPETDKKRVVIVGGGFGGLKLANQLKGSGFQVVLVDKNNYHQFLPLIYQVASAGLEPSSISFPFRKIFRKREDFYFRWANVTGFRAEKNTVSTSIGKLRYDYLILAAGTVTNYFGNANIEEAALPMKTVEEAMTMRNIVLSNLEKAVTCEDPVQKQELMNIVIVGGGATGVEISGVLSEMKRFVIPGDYPDLDVSKINVYLIEASSKLLGAMSPHSSASSEKFLRGMGINVLMNTKVLDYKDNKVVLDNGQEIPTQTFIWVSGVRATAFNHVKPEQLNRGGRIMVDEFNRVKGTENVFAIGDICYQTEKDYPNGHPQLAQVAIQQGVLLASNLKKLENGEKLEPFHYRNLGSLATIGRNKAVADFANINTHGWFAWIIWLVVHLRSILGIRNKLVVLINWVWSYLTYDNHIRLIMSAKKHITVDDEED</sequence>
<evidence type="ECO:0000256" key="3">
    <source>
        <dbReference type="ARBA" id="ARBA00022630"/>
    </source>
</evidence>
<evidence type="ECO:0000256" key="4">
    <source>
        <dbReference type="ARBA" id="ARBA00022827"/>
    </source>
</evidence>
<name>A0ABM8I9R5_9BACE</name>
<proteinExistence type="inferred from homology"/>
<dbReference type="PRINTS" id="PR00368">
    <property type="entry name" value="FADPNR"/>
</dbReference>
<keyword evidence="5" id="KW-0809">Transit peptide</keyword>
<organism evidence="11 12">
    <name type="scientific">Bacteroides sedimenti</name>
    <dbReference type="NCBI Taxonomy" id="2136147"/>
    <lineage>
        <taxon>Bacteria</taxon>
        <taxon>Pseudomonadati</taxon>
        <taxon>Bacteroidota</taxon>
        <taxon>Bacteroidia</taxon>
        <taxon>Bacteroidales</taxon>
        <taxon>Bacteroidaceae</taxon>
        <taxon>Bacteroides</taxon>
    </lineage>
</organism>
<evidence type="ECO:0000259" key="9">
    <source>
        <dbReference type="Pfam" id="PF07992"/>
    </source>
</evidence>
<evidence type="ECO:0000256" key="1">
    <source>
        <dbReference type="ARBA" id="ARBA00005272"/>
    </source>
</evidence>
<comment type="similarity">
    <text evidence="1">Belongs to the NADH dehydrogenase family.</text>
</comment>
<reference evidence="11 12" key="1">
    <citation type="submission" date="2023-04" db="EMBL/GenBank/DDBJ databases">
        <title>Draft genome sequence of acteroides sedimenti strain YN3PY1.</title>
        <authorList>
            <person name="Yoshida N."/>
        </authorList>
    </citation>
    <scope>NUCLEOTIDE SEQUENCE [LARGE SCALE GENOMIC DNA]</scope>
    <source>
        <strain evidence="11 12">YN3PY1</strain>
    </source>
</reference>
<protein>
    <recommendedName>
        <fullName evidence="2">NADH:ubiquinone reductase (non-electrogenic)</fullName>
        <ecNumber evidence="2">1.6.5.9</ecNumber>
    </recommendedName>
</protein>
<dbReference type="Gene3D" id="3.50.50.100">
    <property type="match status" value="1"/>
</dbReference>
<dbReference type="InterPro" id="IPR023753">
    <property type="entry name" value="FAD/NAD-binding_dom"/>
</dbReference>
<accession>A0ABM8I9R5</accession>
<evidence type="ECO:0000313" key="12">
    <source>
        <dbReference type="Proteomes" id="UP001496674"/>
    </source>
</evidence>
<feature type="domain" description="External alternative NADH-ubiquinone oxidoreductase-like C-terminal" evidence="10">
    <location>
        <begin position="354"/>
        <end position="409"/>
    </location>
</feature>
<feature type="domain" description="FAD/NAD(P)-binding" evidence="9">
    <location>
        <begin position="12"/>
        <end position="330"/>
    </location>
</feature>
<dbReference type="EC" id="1.6.5.9" evidence="2"/>
<comment type="catalytic activity">
    <reaction evidence="8">
        <text>a quinone + NADH + H(+) = a quinol + NAD(+)</text>
        <dbReference type="Rhea" id="RHEA:46160"/>
        <dbReference type="ChEBI" id="CHEBI:15378"/>
        <dbReference type="ChEBI" id="CHEBI:24646"/>
        <dbReference type="ChEBI" id="CHEBI:57540"/>
        <dbReference type="ChEBI" id="CHEBI:57945"/>
        <dbReference type="ChEBI" id="CHEBI:132124"/>
        <dbReference type="EC" id="1.6.5.9"/>
    </reaction>
</comment>
<gene>
    <name evidence="11" type="ORF">BSYN_10450</name>
</gene>
<dbReference type="PANTHER" id="PTHR43706">
    <property type="entry name" value="NADH DEHYDROGENASE"/>
    <property type="match status" value="1"/>
</dbReference>
<dbReference type="InterPro" id="IPR045024">
    <property type="entry name" value="NDH-2"/>
</dbReference>
<evidence type="ECO:0000256" key="8">
    <source>
        <dbReference type="ARBA" id="ARBA00047599"/>
    </source>
</evidence>
<dbReference type="EMBL" id="AP028055">
    <property type="protein sequence ID" value="BEG98780.1"/>
    <property type="molecule type" value="Genomic_DNA"/>
</dbReference>
<keyword evidence="12" id="KW-1185">Reference proteome</keyword>